<evidence type="ECO:0000313" key="1">
    <source>
        <dbReference type="EMBL" id="KAH6930455.1"/>
    </source>
</evidence>
<organism evidence="1 2">
    <name type="scientific">Hyalomma asiaticum</name>
    <name type="common">Tick</name>
    <dbReference type="NCBI Taxonomy" id="266040"/>
    <lineage>
        <taxon>Eukaryota</taxon>
        <taxon>Metazoa</taxon>
        <taxon>Ecdysozoa</taxon>
        <taxon>Arthropoda</taxon>
        <taxon>Chelicerata</taxon>
        <taxon>Arachnida</taxon>
        <taxon>Acari</taxon>
        <taxon>Parasitiformes</taxon>
        <taxon>Ixodida</taxon>
        <taxon>Ixodoidea</taxon>
        <taxon>Ixodidae</taxon>
        <taxon>Hyalomminae</taxon>
        <taxon>Hyalomma</taxon>
    </lineage>
</organism>
<sequence>MHPYGMRVKTVHGCLISTKSIQGVVCGRADLHFAVIDTGDICNTDFHCTAVVVSLKDTTTIVGSVYFIPTLSSDITLLEQLVWRCSSSSVLCGDFNAHRPRWCSRSQDSRGVEINALIVRDDMPILNDSSPTFVGRGKEQSAIDLAISTRDVRLVWSCEADPWGSDPLPIWVVPEHTRRRQTRAYTVTNWNILRQLISEVA</sequence>
<name>A0ACB7S7F7_HYAAI</name>
<comment type="caution">
    <text evidence="1">The sequence shown here is derived from an EMBL/GenBank/DDBJ whole genome shotgun (WGS) entry which is preliminary data.</text>
</comment>
<protein>
    <submittedName>
        <fullName evidence="1">Uncharacterized protein</fullName>
    </submittedName>
</protein>
<keyword evidence="2" id="KW-1185">Reference proteome</keyword>
<evidence type="ECO:0000313" key="2">
    <source>
        <dbReference type="Proteomes" id="UP000821845"/>
    </source>
</evidence>
<gene>
    <name evidence="1" type="ORF">HPB50_013965</name>
</gene>
<accession>A0ACB7S7F7</accession>
<reference evidence="1" key="1">
    <citation type="submission" date="2020-05" db="EMBL/GenBank/DDBJ databases">
        <title>Large-scale comparative analyses of tick genomes elucidate their genetic diversity and vector capacities.</title>
        <authorList>
            <person name="Jia N."/>
            <person name="Wang J."/>
            <person name="Shi W."/>
            <person name="Du L."/>
            <person name="Sun Y."/>
            <person name="Zhan W."/>
            <person name="Jiang J."/>
            <person name="Wang Q."/>
            <person name="Zhang B."/>
            <person name="Ji P."/>
            <person name="Sakyi L.B."/>
            <person name="Cui X."/>
            <person name="Yuan T."/>
            <person name="Jiang B."/>
            <person name="Yang W."/>
            <person name="Lam T.T.-Y."/>
            <person name="Chang Q."/>
            <person name="Ding S."/>
            <person name="Wang X."/>
            <person name="Zhu J."/>
            <person name="Ruan X."/>
            <person name="Zhao L."/>
            <person name="Wei J."/>
            <person name="Que T."/>
            <person name="Du C."/>
            <person name="Cheng J."/>
            <person name="Dai P."/>
            <person name="Han X."/>
            <person name="Huang E."/>
            <person name="Gao Y."/>
            <person name="Liu J."/>
            <person name="Shao H."/>
            <person name="Ye R."/>
            <person name="Li L."/>
            <person name="Wei W."/>
            <person name="Wang X."/>
            <person name="Wang C."/>
            <person name="Yang T."/>
            <person name="Huo Q."/>
            <person name="Li W."/>
            <person name="Guo W."/>
            <person name="Chen H."/>
            <person name="Zhou L."/>
            <person name="Ni X."/>
            <person name="Tian J."/>
            <person name="Zhou Y."/>
            <person name="Sheng Y."/>
            <person name="Liu T."/>
            <person name="Pan Y."/>
            <person name="Xia L."/>
            <person name="Li J."/>
            <person name="Zhao F."/>
            <person name="Cao W."/>
        </authorList>
    </citation>
    <scope>NUCLEOTIDE SEQUENCE</scope>
    <source>
        <strain evidence="1">Hyas-2018</strain>
    </source>
</reference>
<dbReference type="EMBL" id="CM023485">
    <property type="protein sequence ID" value="KAH6930455.1"/>
    <property type="molecule type" value="Genomic_DNA"/>
</dbReference>
<dbReference type="Proteomes" id="UP000821845">
    <property type="component" value="Chromosome 5"/>
</dbReference>
<proteinExistence type="predicted"/>